<dbReference type="GO" id="GO:0016020">
    <property type="term" value="C:membrane"/>
    <property type="evidence" value="ECO:0007669"/>
    <property type="project" value="GOC"/>
</dbReference>
<evidence type="ECO:0000313" key="10">
    <source>
        <dbReference type="EMBL" id="GFT15139.1"/>
    </source>
</evidence>
<evidence type="ECO:0000313" key="11">
    <source>
        <dbReference type="Proteomes" id="UP000887013"/>
    </source>
</evidence>
<accession>A0A8X6TGR0</accession>
<evidence type="ECO:0000256" key="6">
    <source>
        <dbReference type="ARBA" id="ARBA00023180"/>
    </source>
</evidence>
<dbReference type="FunFam" id="1.10.225.10:FF:000002">
    <property type="entry name" value="prosaposin isoform X2"/>
    <property type="match status" value="1"/>
</dbReference>
<evidence type="ECO:0000256" key="3">
    <source>
        <dbReference type="ARBA" id="ARBA00022729"/>
    </source>
</evidence>
<dbReference type="InterPro" id="IPR008138">
    <property type="entry name" value="SapB_2"/>
</dbReference>
<evidence type="ECO:0000256" key="1">
    <source>
        <dbReference type="ARBA" id="ARBA00004613"/>
    </source>
</evidence>
<feature type="non-terminal residue" evidence="10">
    <location>
        <position position="1"/>
    </location>
</feature>
<evidence type="ECO:0000256" key="2">
    <source>
        <dbReference type="ARBA" id="ARBA00022525"/>
    </source>
</evidence>
<dbReference type="SUPFAM" id="SSF47862">
    <property type="entry name" value="Saposin"/>
    <property type="match status" value="1"/>
</dbReference>
<dbReference type="InterPro" id="IPR008373">
    <property type="entry name" value="Saposin"/>
</dbReference>
<dbReference type="InterPro" id="IPR007856">
    <property type="entry name" value="SapB_1"/>
</dbReference>
<comment type="subcellular location">
    <subcellularLocation>
        <location evidence="1">Secreted</location>
    </subcellularLocation>
</comment>
<dbReference type="InterPro" id="IPR008139">
    <property type="entry name" value="SaposinB_dom"/>
</dbReference>
<evidence type="ECO:0000256" key="5">
    <source>
        <dbReference type="ARBA" id="ARBA00023157"/>
    </source>
</evidence>
<keyword evidence="7" id="KW-1133">Transmembrane helix</keyword>
<keyword evidence="6" id="KW-0325">Glycoprotein</keyword>
<feature type="transmembrane region" description="Helical" evidence="7">
    <location>
        <begin position="106"/>
        <end position="124"/>
    </location>
</feature>
<dbReference type="Proteomes" id="UP000887013">
    <property type="component" value="Unassembled WGS sequence"/>
</dbReference>
<proteinExistence type="predicted"/>
<reference evidence="10" key="1">
    <citation type="submission" date="2020-08" db="EMBL/GenBank/DDBJ databases">
        <title>Multicomponent nature underlies the extraordinary mechanical properties of spider dragline silk.</title>
        <authorList>
            <person name="Kono N."/>
            <person name="Nakamura H."/>
            <person name="Mori M."/>
            <person name="Yoshida Y."/>
            <person name="Ohtoshi R."/>
            <person name="Malay A.D."/>
            <person name="Moran D.A.P."/>
            <person name="Tomita M."/>
            <person name="Numata K."/>
            <person name="Arakawa K."/>
        </authorList>
    </citation>
    <scope>NUCLEOTIDE SEQUENCE</scope>
</reference>
<dbReference type="EMBL" id="BMAW01091626">
    <property type="protein sequence ID" value="GFS50896.1"/>
    <property type="molecule type" value="Genomic_DNA"/>
</dbReference>
<dbReference type="InterPro" id="IPR011001">
    <property type="entry name" value="Saposin-like"/>
</dbReference>
<dbReference type="AlphaFoldDB" id="A0A8X6TGR0"/>
<dbReference type="OrthoDB" id="69496at2759"/>
<sequence length="131" mass="15032">VVGKVEDMVKDKKTEDEIKHALDKVCSYLPSSLSSKCVQFVNQYTDLLITLVMEELKPELVCAKLNLCPIKVKVEKPKDIKDLECDLCKEVVGKVEDMVKDKKTEVMGFLHVLLILYFYSLIWLDMCEVNC</sequence>
<evidence type="ECO:0000256" key="4">
    <source>
        <dbReference type="ARBA" id="ARBA00022737"/>
    </source>
</evidence>
<dbReference type="SMART" id="SM00741">
    <property type="entry name" value="SapB"/>
    <property type="match status" value="1"/>
</dbReference>
<keyword evidence="11" id="KW-1185">Reference proteome</keyword>
<feature type="domain" description="Saposin B-type" evidence="8">
    <location>
        <begin position="1"/>
        <end position="72"/>
    </location>
</feature>
<dbReference type="GO" id="GO:0006665">
    <property type="term" value="P:sphingolipid metabolic process"/>
    <property type="evidence" value="ECO:0007669"/>
    <property type="project" value="InterPro"/>
</dbReference>
<dbReference type="PROSITE" id="PS50015">
    <property type="entry name" value="SAP_B"/>
    <property type="match status" value="1"/>
</dbReference>
<evidence type="ECO:0000259" key="8">
    <source>
        <dbReference type="PROSITE" id="PS50015"/>
    </source>
</evidence>
<dbReference type="Pfam" id="PF03489">
    <property type="entry name" value="SapB_2"/>
    <property type="match status" value="1"/>
</dbReference>
<dbReference type="Gene3D" id="1.10.225.10">
    <property type="entry name" value="Saposin-like"/>
    <property type="match status" value="1"/>
</dbReference>
<keyword evidence="7" id="KW-0812">Transmembrane</keyword>
<keyword evidence="2" id="KW-0964">Secreted</keyword>
<protein>
    <submittedName>
        <fullName evidence="10">Prosaposin</fullName>
    </submittedName>
</protein>
<keyword evidence="4" id="KW-0677">Repeat</keyword>
<keyword evidence="3" id="KW-0732">Signal</keyword>
<dbReference type="InterPro" id="IPR051428">
    <property type="entry name" value="Sphingo_Act-Surfact_Prot"/>
</dbReference>
<dbReference type="GO" id="GO:0005576">
    <property type="term" value="C:extracellular region"/>
    <property type="evidence" value="ECO:0007669"/>
    <property type="project" value="UniProtKB-SubCell"/>
</dbReference>
<dbReference type="PANTHER" id="PTHR11480">
    <property type="entry name" value="SAPOSIN-RELATED"/>
    <property type="match status" value="1"/>
</dbReference>
<gene>
    <name evidence="10" type="primary">PSAP_1</name>
    <name evidence="9" type="ORF">NPIL_242491</name>
    <name evidence="10" type="ORF">NPIL_432471</name>
</gene>
<name>A0A8X6TGR0_NEPPI</name>
<dbReference type="EMBL" id="BMAW01104569">
    <property type="protein sequence ID" value="GFT15139.1"/>
    <property type="molecule type" value="Genomic_DNA"/>
</dbReference>
<dbReference type="PRINTS" id="PR01797">
    <property type="entry name" value="SAPOSIN"/>
</dbReference>
<dbReference type="GO" id="GO:0005764">
    <property type="term" value="C:lysosome"/>
    <property type="evidence" value="ECO:0007669"/>
    <property type="project" value="InterPro"/>
</dbReference>
<dbReference type="PANTHER" id="PTHR11480:SF3">
    <property type="entry name" value="BCDNA.GH08312"/>
    <property type="match status" value="1"/>
</dbReference>
<organism evidence="10 11">
    <name type="scientific">Nephila pilipes</name>
    <name type="common">Giant wood spider</name>
    <name type="synonym">Nephila maculata</name>
    <dbReference type="NCBI Taxonomy" id="299642"/>
    <lineage>
        <taxon>Eukaryota</taxon>
        <taxon>Metazoa</taxon>
        <taxon>Ecdysozoa</taxon>
        <taxon>Arthropoda</taxon>
        <taxon>Chelicerata</taxon>
        <taxon>Arachnida</taxon>
        <taxon>Araneae</taxon>
        <taxon>Araneomorphae</taxon>
        <taxon>Entelegynae</taxon>
        <taxon>Araneoidea</taxon>
        <taxon>Nephilidae</taxon>
        <taxon>Nephila</taxon>
    </lineage>
</organism>
<dbReference type="Pfam" id="PF05184">
    <property type="entry name" value="SapB_1"/>
    <property type="match status" value="2"/>
</dbReference>
<keyword evidence="7" id="KW-0472">Membrane</keyword>
<evidence type="ECO:0000256" key="7">
    <source>
        <dbReference type="SAM" id="Phobius"/>
    </source>
</evidence>
<evidence type="ECO:0000313" key="9">
    <source>
        <dbReference type="EMBL" id="GFS50896.1"/>
    </source>
</evidence>
<keyword evidence="5" id="KW-1015">Disulfide bond</keyword>
<comment type="caution">
    <text evidence="10">The sequence shown here is derived from an EMBL/GenBank/DDBJ whole genome shotgun (WGS) entry which is preliminary data.</text>
</comment>